<reference evidence="6 7" key="1">
    <citation type="submission" date="2019-07" db="EMBL/GenBank/DDBJ databases">
        <title>Whole genome shotgun sequence of Skermanella aerolata NBRC 106429.</title>
        <authorList>
            <person name="Hosoyama A."/>
            <person name="Uohara A."/>
            <person name="Ohji S."/>
            <person name="Ichikawa N."/>
        </authorList>
    </citation>
    <scope>NUCLEOTIDE SEQUENCE [LARGE SCALE GENOMIC DNA]</scope>
    <source>
        <strain evidence="6 7">NBRC 106429</strain>
    </source>
</reference>
<dbReference type="RefSeq" id="WP_044434652.1">
    <property type="nucleotide sequence ID" value="NZ_BJYZ01000033.1"/>
</dbReference>
<evidence type="ECO:0000313" key="6">
    <source>
        <dbReference type="EMBL" id="GEO41891.1"/>
    </source>
</evidence>
<evidence type="ECO:0000256" key="5">
    <source>
        <dbReference type="SAM" id="Phobius"/>
    </source>
</evidence>
<dbReference type="SUPFAM" id="SSF161084">
    <property type="entry name" value="MAPEG domain-like"/>
    <property type="match status" value="1"/>
</dbReference>
<comment type="subcellular location">
    <subcellularLocation>
        <location evidence="1">Membrane</location>
    </subcellularLocation>
</comment>
<evidence type="ECO:0000256" key="2">
    <source>
        <dbReference type="ARBA" id="ARBA00022692"/>
    </source>
</evidence>
<evidence type="ECO:0000256" key="3">
    <source>
        <dbReference type="ARBA" id="ARBA00022989"/>
    </source>
</evidence>
<sequence>MARQGRFDRRYLFSFGGVVIGTVLAWGLLFAFWPAASAFVGNAGDRLALAAGLLVWPALVLLVMVFAVALARLASAAFDPLNDPESGFQRRAQRALTNSVEQTTIFVPALLAAAVLADPADVRFAGVMTALFCAGRILFWAGYVVNAYYRAPGMIMTLNINIAVVAYAVYRAMQ</sequence>
<keyword evidence="3 5" id="KW-1133">Transmembrane helix</keyword>
<dbReference type="InterPro" id="IPR023352">
    <property type="entry name" value="MAPEG-like_dom_sf"/>
</dbReference>
<keyword evidence="2 5" id="KW-0812">Transmembrane</keyword>
<comment type="caution">
    <text evidence="6">The sequence shown here is derived from an EMBL/GenBank/DDBJ whole genome shotgun (WGS) entry which is preliminary data.</text>
</comment>
<dbReference type="GO" id="GO:0005765">
    <property type="term" value="C:lysosomal membrane"/>
    <property type="evidence" value="ECO:0007669"/>
    <property type="project" value="TreeGrafter"/>
</dbReference>
<feature type="transmembrane region" description="Helical" evidence="5">
    <location>
        <begin position="122"/>
        <end position="144"/>
    </location>
</feature>
<gene>
    <name evidence="6" type="ORF">SAE02_60390</name>
</gene>
<dbReference type="EMBL" id="BJYZ01000033">
    <property type="protein sequence ID" value="GEO41891.1"/>
    <property type="molecule type" value="Genomic_DNA"/>
</dbReference>
<dbReference type="OrthoDB" id="582367at2"/>
<evidence type="ECO:0008006" key="8">
    <source>
        <dbReference type="Google" id="ProtNLM"/>
    </source>
</evidence>
<keyword evidence="7" id="KW-1185">Reference proteome</keyword>
<dbReference type="InterPro" id="IPR001129">
    <property type="entry name" value="Membr-assoc_MAPEG"/>
</dbReference>
<dbReference type="PANTHER" id="PTHR31004">
    <property type="entry name" value="TRANSMEMBRANE PROTEIN 79"/>
    <property type="match status" value="1"/>
</dbReference>
<protein>
    <recommendedName>
        <fullName evidence="8">MAPEG family protein</fullName>
    </recommendedName>
</protein>
<accession>A0A512DZJ5</accession>
<keyword evidence="4 5" id="KW-0472">Membrane</keyword>
<name>A0A512DZJ5_9PROT</name>
<organism evidence="6 7">
    <name type="scientific">Skermanella aerolata</name>
    <dbReference type="NCBI Taxonomy" id="393310"/>
    <lineage>
        <taxon>Bacteria</taxon>
        <taxon>Pseudomonadati</taxon>
        <taxon>Pseudomonadota</taxon>
        <taxon>Alphaproteobacteria</taxon>
        <taxon>Rhodospirillales</taxon>
        <taxon>Azospirillaceae</taxon>
        <taxon>Skermanella</taxon>
    </lineage>
</organism>
<feature type="transmembrane region" description="Helical" evidence="5">
    <location>
        <begin position="151"/>
        <end position="170"/>
    </location>
</feature>
<feature type="transmembrane region" description="Helical" evidence="5">
    <location>
        <begin position="53"/>
        <end position="74"/>
    </location>
</feature>
<evidence type="ECO:0000256" key="4">
    <source>
        <dbReference type="ARBA" id="ARBA00023136"/>
    </source>
</evidence>
<dbReference type="GO" id="GO:0045055">
    <property type="term" value="P:regulated exocytosis"/>
    <property type="evidence" value="ECO:0007669"/>
    <property type="project" value="TreeGrafter"/>
</dbReference>
<feature type="transmembrane region" description="Helical" evidence="5">
    <location>
        <begin position="12"/>
        <end position="33"/>
    </location>
</feature>
<dbReference type="AlphaFoldDB" id="A0A512DZJ5"/>
<dbReference type="PANTHER" id="PTHR31004:SF1">
    <property type="entry name" value="TRANSMEMBRANE PROTEIN 79"/>
    <property type="match status" value="1"/>
</dbReference>
<dbReference type="Proteomes" id="UP000321523">
    <property type="component" value="Unassembled WGS sequence"/>
</dbReference>
<evidence type="ECO:0000313" key="7">
    <source>
        <dbReference type="Proteomes" id="UP000321523"/>
    </source>
</evidence>
<evidence type="ECO:0000256" key="1">
    <source>
        <dbReference type="ARBA" id="ARBA00004370"/>
    </source>
</evidence>
<dbReference type="Gene3D" id="1.20.120.550">
    <property type="entry name" value="Membrane associated eicosanoid/glutathione metabolism-like domain"/>
    <property type="match status" value="1"/>
</dbReference>
<proteinExistence type="predicted"/>
<dbReference type="Pfam" id="PF01124">
    <property type="entry name" value="MAPEG"/>
    <property type="match status" value="1"/>
</dbReference>